<reference evidence="1 2" key="1">
    <citation type="journal article" date="2024" name="Arch. Microbiol.">
        <title>Corallococcus caeni sp. nov., a novel myxobacterium isolated from activated sludge.</title>
        <authorList>
            <person name="Tomita S."/>
            <person name="Nakai R."/>
            <person name="Kuroda K."/>
            <person name="Kurashita H."/>
            <person name="Hatamoto M."/>
            <person name="Yamaguchi T."/>
            <person name="Narihiro T."/>
        </authorList>
    </citation>
    <scope>NUCLEOTIDE SEQUENCE [LARGE SCALE GENOMIC DNA]</scope>
    <source>
        <strain evidence="1 2">NO1</strain>
    </source>
</reference>
<proteinExistence type="predicted"/>
<organism evidence="1 2">
    <name type="scientific">Corallococcus caeni</name>
    <dbReference type="NCBI Taxonomy" id="3082388"/>
    <lineage>
        <taxon>Bacteria</taxon>
        <taxon>Pseudomonadati</taxon>
        <taxon>Myxococcota</taxon>
        <taxon>Myxococcia</taxon>
        <taxon>Myxococcales</taxon>
        <taxon>Cystobacterineae</taxon>
        <taxon>Myxococcaceae</taxon>
        <taxon>Corallococcus</taxon>
    </lineage>
</organism>
<gene>
    <name evidence="1" type="ORF">ASNO1_67200</name>
</gene>
<keyword evidence="2" id="KW-1185">Reference proteome</keyword>
<dbReference type="Proteomes" id="UP001342631">
    <property type="component" value="Unassembled WGS sequence"/>
</dbReference>
<sequence>MATRGGAMKLDLVVLFTAGNDNHVAIWRKFREDLLPRYILAAVTAK</sequence>
<dbReference type="RefSeq" id="WP_338281606.1">
    <property type="nucleotide sequence ID" value="NZ_BTTX01000008.1"/>
</dbReference>
<evidence type="ECO:0000313" key="1">
    <source>
        <dbReference type="EMBL" id="GMU10466.1"/>
    </source>
</evidence>
<evidence type="ECO:0008006" key="3">
    <source>
        <dbReference type="Google" id="ProtNLM"/>
    </source>
</evidence>
<dbReference type="EMBL" id="BTTX01000008">
    <property type="protein sequence ID" value="GMU10466.1"/>
    <property type="molecule type" value="Genomic_DNA"/>
</dbReference>
<comment type="caution">
    <text evidence="1">The sequence shown here is derived from an EMBL/GenBank/DDBJ whole genome shotgun (WGS) entry which is preliminary data.</text>
</comment>
<name>A0ABQ6R2L6_9BACT</name>
<protein>
    <recommendedName>
        <fullName evidence="3">Transcriptional regulator</fullName>
    </recommendedName>
</protein>
<evidence type="ECO:0000313" key="2">
    <source>
        <dbReference type="Proteomes" id="UP001342631"/>
    </source>
</evidence>
<accession>A0ABQ6R2L6</accession>